<dbReference type="EMBL" id="FOAA01000008">
    <property type="protein sequence ID" value="SEL05253.1"/>
    <property type="molecule type" value="Genomic_DNA"/>
</dbReference>
<reference evidence="2" key="1">
    <citation type="submission" date="2016-10" db="EMBL/GenBank/DDBJ databases">
        <authorList>
            <person name="Varghese N."/>
            <person name="Submissions S."/>
        </authorList>
    </citation>
    <scope>NUCLEOTIDE SEQUENCE [LARGE SCALE GENOMIC DNA]</scope>
    <source>
        <strain evidence="2">DSM 241</strain>
    </source>
</reference>
<dbReference type="RefSeq" id="WP_090253467.1">
    <property type="nucleotide sequence ID" value="NZ_FOAA01000008.1"/>
</dbReference>
<dbReference type="InterPro" id="IPR010106">
    <property type="entry name" value="RpnA"/>
</dbReference>
<sequence>MSDLLDPTNDYVFKRLFAEAPDLLVDLINDLRPDLPNIASVEVLNPTIEPSELTGKYIILDVLARDRQGHCYNVEIQVRRYGAWHKRGLFYLARTLGTQLNAGEDYQELRASVGIHLLDFDLFIGSEAERRQAVWRFEMRDERQPQVSLGNILQMNLIELNKADRLGLPEGPLRAWITFFKHWREEFIMAKVVHDPVQRAMSRIRELSADEEAQRLAFVRERALRDEVSLLSEARREGEQKGRHENARETAINLLKLGALTEEQIAQTTGLSLDEVKALQLDQPH</sequence>
<evidence type="ECO:0008006" key="3">
    <source>
        <dbReference type="Google" id="ProtNLM"/>
    </source>
</evidence>
<accession>A0A1H7M1Z3</accession>
<dbReference type="AlphaFoldDB" id="A0A1H7M1Z3"/>
<dbReference type="PANTHER" id="PTHR41317">
    <property type="entry name" value="PD-(D_E)XK NUCLEASE FAMILY TRANSPOSASE"/>
    <property type="match status" value="1"/>
</dbReference>
<dbReference type="Pfam" id="PF12784">
    <property type="entry name" value="PDDEXK_2"/>
    <property type="match status" value="1"/>
</dbReference>
<dbReference type="Proteomes" id="UP000199256">
    <property type="component" value="Unassembled WGS sequence"/>
</dbReference>
<organism evidence="1 2">
    <name type="scientific">Ectothiorhodospira marina</name>
    <dbReference type="NCBI Taxonomy" id="1396821"/>
    <lineage>
        <taxon>Bacteria</taxon>
        <taxon>Pseudomonadati</taxon>
        <taxon>Pseudomonadota</taxon>
        <taxon>Gammaproteobacteria</taxon>
        <taxon>Chromatiales</taxon>
        <taxon>Ectothiorhodospiraceae</taxon>
        <taxon>Ectothiorhodospira</taxon>
    </lineage>
</organism>
<dbReference type="STRING" id="1396821.SAMN05444515_108110"/>
<evidence type="ECO:0000313" key="1">
    <source>
        <dbReference type="EMBL" id="SEL05253.1"/>
    </source>
</evidence>
<keyword evidence="2" id="KW-1185">Reference proteome</keyword>
<protein>
    <recommendedName>
        <fullName evidence="3">Rpn family recombination-promoting nuclease/putative transposase</fullName>
    </recommendedName>
</protein>
<proteinExistence type="predicted"/>
<dbReference type="NCBIfam" id="TIGR01784">
    <property type="entry name" value="T_den_put_tspse"/>
    <property type="match status" value="1"/>
</dbReference>
<dbReference type="PANTHER" id="PTHR41317:SF1">
    <property type="entry name" value="PD-(D_E)XK NUCLEASE FAMILY TRANSPOSASE"/>
    <property type="match status" value="1"/>
</dbReference>
<gene>
    <name evidence="1" type="ORF">SAMN05444515_108110</name>
</gene>
<name>A0A1H7M1Z3_9GAMM</name>
<dbReference type="OrthoDB" id="6147274at2"/>
<evidence type="ECO:0000313" key="2">
    <source>
        <dbReference type="Proteomes" id="UP000199256"/>
    </source>
</evidence>